<evidence type="ECO:0000313" key="3">
    <source>
        <dbReference type="Proteomes" id="UP000799779"/>
    </source>
</evidence>
<proteinExistence type="predicted"/>
<dbReference type="OrthoDB" id="3219467at2759"/>
<keyword evidence="3" id="KW-1185">Reference proteome</keyword>
<accession>A0A6A5W3G0</accession>
<evidence type="ECO:0000256" key="1">
    <source>
        <dbReference type="SAM" id="MobiDB-lite"/>
    </source>
</evidence>
<gene>
    <name evidence="2" type="ORF">P154DRAFT_581608</name>
</gene>
<organism evidence="2 3">
    <name type="scientific">Amniculicola lignicola CBS 123094</name>
    <dbReference type="NCBI Taxonomy" id="1392246"/>
    <lineage>
        <taxon>Eukaryota</taxon>
        <taxon>Fungi</taxon>
        <taxon>Dikarya</taxon>
        <taxon>Ascomycota</taxon>
        <taxon>Pezizomycotina</taxon>
        <taxon>Dothideomycetes</taxon>
        <taxon>Pleosporomycetidae</taxon>
        <taxon>Pleosporales</taxon>
        <taxon>Amniculicolaceae</taxon>
        <taxon>Amniculicola</taxon>
    </lineage>
</organism>
<name>A0A6A5W3G0_9PLEO</name>
<reference evidence="2" key="1">
    <citation type="journal article" date="2020" name="Stud. Mycol.">
        <title>101 Dothideomycetes genomes: a test case for predicting lifestyles and emergence of pathogens.</title>
        <authorList>
            <person name="Haridas S."/>
            <person name="Albert R."/>
            <person name="Binder M."/>
            <person name="Bloem J."/>
            <person name="Labutti K."/>
            <person name="Salamov A."/>
            <person name="Andreopoulos B."/>
            <person name="Baker S."/>
            <person name="Barry K."/>
            <person name="Bills G."/>
            <person name="Bluhm B."/>
            <person name="Cannon C."/>
            <person name="Castanera R."/>
            <person name="Culley D."/>
            <person name="Daum C."/>
            <person name="Ezra D."/>
            <person name="Gonzalez J."/>
            <person name="Henrissat B."/>
            <person name="Kuo A."/>
            <person name="Liang C."/>
            <person name="Lipzen A."/>
            <person name="Lutzoni F."/>
            <person name="Magnuson J."/>
            <person name="Mondo S."/>
            <person name="Nolan M."/>
            <person name="Ohm R."/>
            <person name="Pangilinan J."/>
            <person name="Park H.-J."/>
            <person name="Ramirez L."/>
            <person name="Alfaro M."/>
            <person name="Sun H."/>
            <person name="Tritt A."/>
            <person name="Yoshinaga Y."/>
            <person name="Zwiers L.-H."/>
            <person name="Turgeon B."/>
            <person name="Goodwin S."/>
            <person name="Spatafora J."/>
            <person name="Crous P."/>
            <person name="Grigoriev I."/>
        </authorList>
    </citation>
    <scope>NUCLEOTIDE SEQUENCE</scope>
    <source>
        <strain evidence="2">CBS 123094</strain>
    </source>
</reference>
<dbReference type="Proteomes" id="UP000799779">
    <property type="component" value="Unassembled WGS sequence"/>
</dbReference>
<dbReference type="AlphaFoldDB" id="A0A6A5W3G0"/>
<evidence type="ECO:0000313" key="2">
    <source>
        <dbReference type="EMBL" id="KAF1994661.1"/>
    </source>
</evidence>
<protein>
    <submittedName>
        <fullName evidence="2">Uncharacterized protein</fullName>
    </submittedName>
</protein>
<feature type="region of interest" description="Disordered" evidence="1">
    <location>
        <begin position="130"/>
        <end position="153"/>
    </location>
</feature>
<dbReference type="EMBL" id="ML977654">
    <property type="protein sequence ID" value="KAF1994661.1"/>
    <property type="molecule type" value="Genomic_DNA"/>
</dbReference>
<feature type="compositionally biased region" description="Basic and acidic residues" evidence="1">
    <location>
        <begin position="143"/>
        <end position="153"/>
    </location>
</feature>
<sequence>MTTFGKHSQFECAVESKVKLMAMIEHFQVGPLTVKGATKADPIIDIELSTDKQIVQAEVDEELEEGLRLEAQFKGDINIKDLMSWANAGFEIYALVGPHLINHITGQVEQQINAAQEAVKKAETDASFEAAHAGSHTHSKRVTRQERGIEGARHDIENEQRRVDGLDRDIDWINCRIDDEPWYNCPPLISEKAGMAAAQAIATASLQAMRGILYAAEGVVHGTGFIAAEGVIGASDLALEGIRVLKTEALNAAQSGLDEISNNEDGVIRMAIDALHAAETARNELHVFSFAKDALQSGEDMAQGIIGGAQGAMDALSSCGDFIAFDAAEAALKFAKDNTSELNLARHAVEVAEGAADLAPDIGKWAVQHAGQIFNIRKVEFSGLVRSLVHADEGGPPLRVNIEGTVFGEGFEIHIVWKPDFDLVKLIKEVFTMLWQKIQELVKAIEL</sequence>